<accession>A0AA37PCQ8</accession>
<reference evidence="2 3" key="1">
    <citation type="submission" date="2022-03" db="EMBL/GenBank/DDBJ databases">
        <title>Genome data of Colletotrichum spp.</title>
        <authorList>
            <person name="Utami Y.D."/>
            <person name="Hiruma K."/>
        </authorList>
    </citation>
    <scope>NUCLEOTIDE SEQUENCE [LARGE SCALE GENOMIC DNA]</scope>
    <source>
        <strain evidence="2 3">MAFF 239500</strain>
    </source>
</reference>
<comment type="caution">
    <text evidence="2">The sequence shown here is derived from an EMBL/GenBank/DDBJ whole genome shotgun (WGS) entry which is preliminary data.</text>
</comment>
<name>A0AA37PCQ8_9PEZI</name>
<gene>
    <name evidence="2" type="ORF">ColSpa_09970</name>
</gene>
<feature type="compositionally biased region" description="Basic residues" evidence="1">
    <location>
        <begin position="137"/>
        <end position="146"/>
    </location>
</feature>
<evidence type="ECO:0000313" key="3">
    <source>
        <dbReference type="Proteomes" id="UP001055115"/>
    </source>
</evidence>
<sequence>MTTQAKNSSNAIVKPLPPTPVTDAPGDEAAWPAPDKNNNPTGISIFGDPAAGRGGNITDTGGSHDVDKLFEGTNTPSSPKESPISLSDRDDNRADDAASLSNENNSSNDNRDSDSDEEDSDNKSIQMVDTPTPAHNKAGRSNRRGKASNYHRSLKDTISALDREIATTPDNELHKEILVIFNEFFKKKSKQKNSNTSFVTNNVVHSVKEACQRARDTKMTSISGWSAKLPSHAQVLAVRMLHKNRYLVKSIGRYLTKLQRSSLAQVKDTRFTGGATSGTPTIKTLLQ</sequence>
<dbReference type="Proteomes" id="UP001055115">
    <property type="component" value="Unassembled WGS sequence"/>
</dbReference>
<feature type="compositionally biased region" description="Polar residues" evidence="1">
    <location>
        <begin position="1"/>
        <end position="11"/>
    </location>
</feature>
<keyword evidence="3" id="KW-1185">Reference proteome</keyword>
<dbReference type="EMBL" id="BQXU01000032">
    <property type="protein sequence ID" value="GKT49789.1"/>
    <property type="molecule type" value="Genomic_DNA"/>
</dbReference>
<evidence type="ECO:0000313" key="2">
    <source>
        <dbReference type="EMBL" id="GKT49789.1"/>
    </source>
</evidence>
<dbReference type="AlphaFoldDB" id="A0AA37PCQ8"/>
<feature type="region of interest" description="Disordered" evidence="1">
    <location>
        <begin position="1"/>
        <end position="151"/>
    </location>
</feature>
<dbReference type="RefSeq" id="XP_049132139.1">
    <property type="nucleotide sequence ID" value="XM_049276182.1"/>
</dbReference>
<feature type="compositionally biased region" description="Basic and acidic residues" evidence="1">
    <location>
        <begin position="87"/>
        <end position="96"/>
    </location>
</feature>
<organism evidence="2 3">
    <name type="scientific">Colletotrichum spaethianum</name>
    <dbReference type="NCBI Taxonomy" id="700344"/>
    <lineage>
        <taxon>Eukaryota</taxon>
        <taxon>Fungi</taxon>
        <taxon>Dikarya</taxon>
        <taxon>Ascomycota</taxon>
        <taxon>Pezizomycotina</taxon>
        <taxon>Sordariomycetes</taxon>
        <taxon>Hypocreomycetidae</taxon>
        <taxon>Glomerellales</taxon>
        <taxon>Glomerellaceae</taxon>
        <taxon>Colletotrichum</taxon>
        <taxon>Colletotrichum spaethianum species complex</taxon>
    </lineage>
</organism>
<evidence type="ECO:0000256" key="1">
    <source>
        <dbReference type="SAM" id="MobiDB-lite"/>
    </source>
</evidence>
<dbReference type="GeneID" id="73330772"/>
<feature type="compositionally biased region" description="Low complexity" evidence="1">
    <location>
        <begin position="97"/>
        <end position="108"/>
    </location>
</feature>
<proteinExistence type="predicted"/>
<protein>
    <submittedName>
        <fullName evidence="2">Uncharacterized protein</fullName>
    </submittedName>
</protein>